<evidence type="ECO:0000313" key="2">
    <source>
        <dbReference type="EMBL" id="KIY51584.1"/>
    </source>
</evidence>
<keyword evidence="3" id="KW-1185">Reference proteome</keyword>
<evidence type="ECO:0000256" key="1">
    <source>
        <dbReference type="SAM" id="MobiDB-lite"/>
    </source>
</evidence>
<feature type="compositionally biased region" description="Basic and acidic residues" evidence="1">
    <location>
        <begin position="75"/>
        <end position="89"/>
    </location>
</feature>
<proteinExistence type="predicted"/>
<dbReference type="Proteomes" id="UP000054144">
    <property type="component" value="Unassembled WGS sequence"/>
</dbReference>
<dbReference type="AlphaFoldDB" id="A0A0D7AIK4"/>
<accession>A0A0D7AIK4</accession>
<feature type="compositionally biased region" description="Basic residues" evidence="1">
    <location>
        <begin position="90"/>
        <end position="102"/>
    </location>
</feature>
<name>A0A0D7AIK4_9AGAR</name>
<feature type="compositionally biased region" description="Basic residues" evidence="1">
    <location>
        <begin position="60"/>
        <end position="74"/>
    </location>
</feature>
<dbReference type="OrthoDB" id="3269202at2759"/>
<sequence>MAYYNANPQPVVYAASQPGAIMQSPSYYPTAGYVGSPYPATPATAYAYTSPYSYSSSDRSHHHRDHRRSRRHRDRDRNRDRDYHDDHGYRRSRSRRHKRSSHNGHALTSSSHHHEYSPPTYHYGVSARPTFFDRLKDFFGFKGDRSYVKHRSDRRSYGLFGRMRRERLIDVTTGQQVDRKGRPVYTV</sequence>
<gene>
    <name evidence="2" type="ORF">FISHEDRAFT_70563</name>
</gene>
<feature type="region of interest" description="Disordered" evidence="1">
    <location>
        <begin position="52"/>
        <end position="117"/>
    </location>
</feature>
<evidence type="ECO:0000313" key="3">
    <source>
        <dbReference type="Proteomes" id="UP000054144"/>
    </source>
</evidence>
<organism evidence="2 3">
    <name type="scientific">Fistulina hepatica ATCC 64428</name>
    <dbReference type="NCBI Taxonomy" id="1128425"/>
    <lineage>
        <taxon>Eukaryota</taxon>
        <taxon>Fungi</taxon>
        <taxon>Dikarya</taxon>
        <taxon>Basidiomycota</taxon>
        <taxon>Agaricomycotina</taxon>
        <taxon>Agaricomycetes</taxon>
        <taxon>Agaricomycetidae</taxon>
        <taxon>Agaricales</taxon>
        <taxon>Fistulinaceae</taxon>
        <taxon>Fistulina</taxon>
    </lineage>
</organism>
<dbReference type="EMBL" id="KN881649">
    <property type="protein sequence ID" value="KIY51584.1"/>
    <property type="molecule type" value="Genomic_DNA"/>
</dbReference>
<reference evidence="2 3" key="1">
    <citation type="journal article" date="2015" name="Fungal Genet. Biol.">
        <title>Evolution of novel wood decay mechanisms in Agaricales revealed by the genome sequences of Fistulina hepatica and Cylindrobasidium torrendii.</title>
        <authorList>
            <person name="Floudas D."/>
            <person name="Held B.W."/>
            <person name="Riley R."/>
            <person name="Nagy L.G."/>
            <person name="Koehler G."/>
            <person name="Ransdell A.S."/>
            <person name="Younus H."/>
            <person name="Chow J."/>
            <person name="Chiniquy J."/>
            <person name="Lipzen A."/>
            <person name="Tritt A."/>
            <person name="Sun H."/>
            <person name="Haridas S."/>
            <person name="LaButti K."/>
            <person name="Ohm R.A."/>
            <person name="Kues U."/>
            <person name="Blanchette R.A."/>
            <person name="Grigoriev I.V."/>
            <person name="Minto R.E."/>
            <person name="Hibbett D.S."/>
        </authorList>
    </citation>
    <scope>NUCLEOTIDE SEQUENCE [LARGE SCALE GENOMIC DNA]</scope>
    <source>
        <strain evidence="2 3">ATCC 64428</strain>
    </source>
</reference>
<protein>
    <submittedName>
        <fullName evidence="2">Uncharacterized protein</fullName>
    </submittedName>
</protein>